<dbReference type="Proteomes" id="UP000480178">
    <property type="component" value="Chromosome"/>
</dbReference>
<gene>
    <name evidence="2" type="ORF">GXP67_09070</name>
</gene>
<dbReference type="AlphaFoldDB" id="A0A6C0GFR7"/>
<reference evidence="2 3" key="1">
    <citation type="submission" date="2020-01" db="EMBL/GenBank/DDBJ databases">
        <authorList>
            <person name="Kim M.K."/>
        </authorList>
    </citation>
    <scope>NUCLEOTIDE SEQUENCE [LARGE SCALE GENOMIC DNA]</scope>
    <source>
        <strain evidence="2 3">172606-1</strain>
    </source>
</reference>
<keyword evidence="1" id="KW-0472">Membrane</keyword>
<evidence type="ECO:0000313" key="2">
    <source>
        <dbReference type="EMBL" id="QHT66797.1"/>
    </source>
</evidence>
<protein>
    <submittedName>
        <fullName evidence="2">Uncharacterized protein</fullName>
    </submittedName>
</protein>
<accession>A0A6C0GFR7</accession>
<proteinExistence type="predicted"/>
<dbReference type="KEGG" id="rhoz:GXP67_09070"/>
<keyword evidence="1" id="KW-1133">Transmembrane helix</keyword>
<name>A0A6C0GFR7_9BACT</name>
<keyword evidence="1" id="KW-0812">Transmembrane</keyword>
<feature type="transmembrane region" description="Helical" evidence="1">
    <location>
        <begin position="29"/>
        <end position="55"/>
    </location>
</feature>
<feature type="transmembrane region" description="Helical" evidence="1">
    <location>
        <begin position="67"/>
        <end position="84"/>
    </location>
</feature>
<organism evidence="2 3">
    <name type="scientific">Rhodocytophaga rosea</name>
    <dbReference type="NCBI Taxonomy" id="2704465"/>
    <lineage>
        <taxon>Bacteria</taxon>
        <taxon>Pseudomonadati</taxon>
        <taxon>Bacteroidota</taxon>
        <taxon>Cytophagia</taxon>
        <taxon>Cytophagales</taxon>
        <taxon>Rhodocytophagaceae</taxon>
        <taxon>Rhodocytophaga</taxon>
    </lineage>
</organism>
<evidence type="ECO:0000256" key="1">
    <source>
        <dbReference type="SAM" id="Phobius"/>
    </source>
</evidence>
<sequence length="132" mass="15572">MIKHLVDLRDFCYVMLKKRWGEAYAEQGYAFRFIVFHCGYYIAFWTLIAILQYKAGIPVSPIVKDNFIIKVLCGFLAFLPYYFLMKYLLRRIESIPIDKNMSDEKYKLLMRKSILTLAIEFRLNGTHPLGLG</sequence>
<keyword evidence="3" id="KW-1185">Reference proteome</keyword>
<dbReference type="EMBL" id="CP048222">
    <property type="protein sequence ID" value="QHT66797.1"/>
    <property type="molecule type" value="Genomic_DNA"/>
</dbReference>
<evidence type="ECO:0000313" key="3">
    <source>
        <dbReference type="Proteomes" id="UP000480178"/>
    </source>
</evidence>
<dbReference type="RefSeq" id="WP_162442850.1">
    <property type="nucleotide sequence ID" value="NZ_CP048222.1"/>
</dbReference>